<dbReference type="NCBIfam" id="TIGR01488">
    <property type="entry name" value="HAD-SF-IB"/>
    <property type="match status" value="1"/>
</dbReference>
<dbReference type="AlphaFoldDB" id="A0AAE0SZK3"/>
<dbReference type="GO" id="GO:0005737">
    <property type="term" value="C:cytoplasm"/>
    <property type="evidence" value="ECO:0007669"/>
    <property type="project" value="TreeGrafter"/>
</dbReference>
<evidence type="ECO:0000313" key="13">
    <source>
        <dbReference type="EMBL" id="KAK3600634.1"/>
    </source>
</evidence>
<dbReference type="Proteomes" id="UP001195483">
    <property type="component" value="Unassembled WGS sequence"/>
</dbReference>
<reference evidence="13" key="2">
    <citation type="journal article" date="2021" name="Genome Biol. Evol.">
        <title>Developing a high-quality reference genome for a parasitic bivalve with doubly uniparental inheritance (Bivalvia: Unionida).</title>
        <authorList>
            <person name="Smith C.H."/>
        </authorList>
    </citation>
    <scope>NUCLEOTIDE SEQUENCE</scope>
    <source>
        <strain evidence="13">CHS0354</strain>
        <tissue evidence="13">Mantle</tissue>
    </source>
</reference>
<dbReference type="InterPro" id="IPR023214">
    <property type="entry name" value="HAD_sf"/>
</dbReference>
<evidence type="ECO:0000256" key="4">
    <source>
        <dbReference type="ARBA" id="ARBA00012640"/>
    </source>
</evidence>
<dbReference type="PANTHER" id="PTHR43344:SF2">
    <property type="entry name" value="PHOSPHOSERINE PHOSPHATASE"/>
    <property type="match status" value="1"/>
</dbReference>
<dbReference type="InterPro" id="IPR050582">
    <property type="entry name" value="HAD-like_SerB"/>
</dbReference>
<comment type="similarity">
    <text evidence="3">Belongs to the HAD-like hydrolase superfamily. SerB family.</text>
</comment>
<proteinExistence type="inferred from homology"/>
<dbReference type="FunFam" id="3.40.50.1000:FF:000077">
    <property type="entry name" value="Phosphoserine phosphatase, chloroplastic"/>
    <property type="match status" value="1"/>
</dbReference>
<dbReference type="EMBL" id="JAEAOA010001886">
    <property type="protein sequence ID" value="KAK3600634.1"/>
    <property type="molecule type" value="Genomic_DNA"/>
</dbReference>
<evidence type="ECO:0000256" key="2">
    <source>
        <dbReference type="ARBA" id="ARBA00005135"/>
    </source>
</evidence>
<dbReference type="SUPFAM" id="SSF56784">
    <property type="entry name" value="HAD-like"/>
    <property type="match status" value="1"/>
</dbReference>
<dbReference type="PANTHER" id="PTHR43344">
    <property type="entry name" value="PHOSPHOSERINE PHOSPHATASE"/>
    <property type="match status" value="1"/>
</dbReference>
<keyword evidence="14" id="KW-1185">Reference proteome</keyword>
<dbReference type="GO" id="GO:0000287">
    <property type="term" value="F:magnesium ion binding"/>
    <property type="evidence" value="ECO:0007669"/>
    <property type="project" value="TreeGrafter"/>
</dbReference>
<feature type="active site" description="Proton donor" evidence="12">
    <location>
        <position position="54"/>
    </location>
</feature>
<keyword evidence="6" id="KW-0028">Amino-acid biosynthesis</keyword>
<dbReference type="FunFam" id="1.10.150.210:FF:000003">
    <property type="entry name" value="Phosphoserine phosphatase SerB"/>
    <property type="match status" value="1"/>
</dbReference>
<dbReference type="Gene3D" id="1.10.150.210">
    <property type="entry name" value="Phosphoserine phosphatase, domain 2"/>
    <property type="match status" value="1"/>
</dbReference>
<dbReference type="Pfam" id="PF00702">
    <property type="entry name" value="Hydrolase"/>
    <property type="match status" value="1"/>
</dbReference>
<gene>
    <name evidence="13" type="ORF">CHS0354_031547</name>
</gene>
<dbReference type="InterPro" id="IPR004469">
    <property type="entry name" value="PSP"/>
</dbReference>
<name>A0AAE0SZK3_9BIVA</name>
<evidence type="ECO:0000256" key="1">
    <source>
        <dbReference type="ARBA" id="ARBA00001946"/>
    </source>
</evidence>
<sequence>MLVRKVTVCGRSLISYIQFKCKAVYQIKKMSVMASKEEVVSIWRLADAVCFDVDSTVLEDEGLDELAEFCGVGQEVREWTKKAMGGNVSFREALTARLNIINPSHQKITEFIKHHEVRFTPGIKELVAILQSRGTEVYLVSGGFHSIIEPAAKELNIPAKNIFANKLKFYYKGDFAGFDNNQPTSDSGGKGLVVKQLKEKFGYKKLVFVGDGATDMEACPPADAFIGFGGNIVRSSVKEKAAWFVMSFQELTSELDKTS</sequence>
<evidence type="ECO:0000256" key="3">
    <source>
        <dbReference type="ARBA" id="ARBA00009184"/>
    </source>
</evidence>
<reference evidence="13" key="3">
    <citation type="submission" date="2023-05" db="EMBL/GenBank/DDBJ databases">
        <authorList>
            <person name="Smith C.H."/>
        </authorList>
    </citation>
    <scope>NUCLEOTIDE SEQUENCE</scope>
    <source>
        <strain evidence="13">CHS0354</strain>
        <tissue evidence="13">Mantle</tissue>
    </source>
</reference>
<protein>
    <recommendedName>
        <fullName evidence="5">Phosphoserine phosphatase</fullName>
        <ecNumber evidence="4">3.1.3.3</ecNumber>
    </recommendedName>
    <alternativeName>
        <fullName evidence="11">O-phosphoserine phosphohydrolase</fullName>
    </alternativeName>
</protein>
<organism evidence="13 14">
    <name type="scientific">Potamilus streckersoni</name>
    <dbReference type="NCBI Taxonomy" id="2493646"/>
    <lineage>
        <taxon>Eukaryota</taxon>
        <taxon>Metazoa</taxon>
        <taxon>Spiralia</taxon>
        <taxon>Lophotrochozoa</taxon>
        <taxon>Mollusca</taxon>
        <taxon>Bivalvia</taxon>
        <taxon>Autobranchia</taxon>
        <taxon>Heteroconchia</taxon>
        <taxon>Palaeoheterodonta</taxon>
        <taxon>Unionida</taxon>
        <taxon>Unionoidea</taxon>
        <taxon>Unionidae</taxon>
        <taxon>Ambleminae</taxon>
        <taxon>Lampsilini</taxon>
        <taxon>Potamilus</taxon>
    </lineage>
</organism>
<evidence type="ECO:0000256" key="6">
    <source>
        <dbReference type="ARBA" id="ARBA00022605"/>
    </source>
</evidence>
<feature type="active site" description="Nucleophile" evidence="12">
    <location>
        <position position="52"/>
    </location>
</feature>
<keyword evidence="7" id="KW-0479">Metal-binding</keyword>
<dbReference type="InterPro" id="IPR036412">
    <property type="entry name" value="HAD-like_sf"/>
</dbReference>
<dbReference type="CDD" id="cd04309">
    <property type="entry name" value="HAD_PSP_eu"/>
    <property type="match status" value="1"/>
</dbReference>
<dbReference type="NCBIfam" id="TIGR00338">
    <property type="entry name" value="serB"/>
    <property type="match status" value="1"/>
</dbReference>
<comment type="pathway">
    <text evidence="2">Amino-acid biosynthesis; L-serine biosynthesis; L-serine from 3-phospho-D-glycerate: step 3/3.</text>
</comment>
<evidence type="ECO:0000256" key="11">
    <source>
        <dbReference type="ARBA" id="ARBA00031693"/>
    </source>
</evidence>
<dbReference type="EC" id="3.1.3.3" evidence="4"/>
<evidence type="ECO:0000256" key="10">
    <source>
        <dbReference type="ARBA" id="ARBA00023299"/>
    </source>
</evidence>
<dbReference type="GO" id="GO:0006564">
    <property type="term" value="P:L-serine biosynthetic process"/>
    <property type="evidence" value="ECO:0007669"/>
    <property type="project" value="UniProtKB-KW"/>
</dbReference>
<comment type="cofactor">
    <cofactor evidence="1">
        <name>Mg(2+)</name>
        <dbReference type="ChEBI" id="CHEBI:18420"/>
    </cofactor>
</comment>
<accession>A0AAE0SZK3</accession>
<dbReference type="Gene3D" id="3.40.50.1000">
    <property type="entry name" value="HAD superfamily/HAD-like"/>
    <property type="match status" value="1"/>
</dbReference>
<reference evidence="13" key="1">
    <citation type="journal article" date="2021" name="Genome Biol. Evol.">
        <title>A High-Quality Reference Genome for a Parasitic Bivalve with Doubly Uniparental Inheritance (Bivalvia: Unionida).</title>
        <authorList>
            <person name="Smith C.H."/>
        </authorList>
    </citation>
    <scope>NUCLEOTIDE SEQUENCE</scope>
    <source>
        <strain evidence="13">CHS0354</strain>
    </source>
</reference>
<evidence type="ECO:0000256" key="9">
    <source>
        <dbReference type="ARBA" id="ARBA00022842"/>
    </source>
</evidence>
<evidence type="ECO:0000256" key="8">
    <source>
        <dbReference type="ARBA" id="ARBA00022801"/>
    </source>
</evidence>
<evidence type="ECO:0000256" key="12">
    <source>
        <dbReference type="PIRSR" id="PIRSR604469-1"/>
    </source>
</evidence>
<keyword evidence="9" id="KW-0460">Magnesium</keyword>
<keyword evidence="10" id="KW-0718">Serine biosynthesis</keyword>
<evidence type="ECO:0000256" key="7">
    <source>
        <dbReference type="ARBA" id="ARBA00022723"/>
    </source>
</evidence>
<comment type="caution">
    <text evidence="13">The sequence shown here is derived from an EMBL/GenBank/DDBJ whole genome shotgun (WGS) entry which is preliminary data.</text>
</comment>
<evidence type="ECO:0000256" key="5">
    <source>
        <dbReference type="ARBA" id="ARBA00015196"/>
    </source>
</evidence>
<dbReference type="GO" id="GO:0036424">
    <property type="term" value="F:L-phosphoserine phosphatase activity"/>
    <property type="evidence" value="ECO:0007669"/>
    <property type="project" value="InterPro"/>
</dbReference>
<evidence type="ECO:0000313" key="14">
    <source>
        <dbReference type="Proteomes" id="UP001195483"/>
    </source>
</evidence>
<keyword evidence="8" id="KW-0378">Hydrolase</keyword>